<evidence type="ECO:0000313" key="2">
    <source>
        <dbReference type="Proteomes" id="UP001066276"/>
    </source>
</evidence>
<gene>
    <name evidence="1" type="ORF">NDU88_003574</name>
</gene>
<comment type="caution">
    <text evidence="1">The sequence shown here is derived from an EMBL/GenBank/DDBJ whole genome shotgun (WGS) entry which is preliminary data.</text>
</comment>
<accession>A0AAV7W2K8</accession>
<organism evidence="1 2">
    <name type="scientific">Pleurodeles waltl</name>
    <name type="common">Iberian ribbed newt</name>
    <dbReference type="NCBI Taxonomy" id="8319"/>
    <lineage>
        <taxon>Eukaryota</taxon>
        <taxon>Metazoa</taxon>
        <taxon>Chordata</taxon>
        <taxon>Craniata</taxon>
        <taxon>Vertebrata</taxon>
        <taxon>Euteleostomi</taxon>
        <taxon>Amphibia</taxon>
        <taxon>Batrachia</taxon>
        <taxon>Caudata</taxon>
        <taxon>Salamandroidea</taxon>
        <taxon>Salamandridae</taxon>
        <taxon>Pleurodelinae</taxon>
        <taxon>Pleurodeles</taxon>
    </lineage>
</organism>
<proteinExistence type="predicted"/>
<sequence>MVPVGALSVFGLAIRPLRSWGWSQGGRPSGGPTLPILNLGECCVPQSRAKRHGVACPQGRAQVSPQQPMNPVHAVPSPQRGTSVLRYSSLSAAPAGPFKGKHPTTGPGPSGTGMVWPDMCRQYAAPGVRCSCASAHGTAQPSLFWGAEHSLPPRIDVRYSYWWRPYCHGP</sequence>
<name>A0AAV7W2K8_PLEWA</name>
<dbReference type="EMBL" id="JANPWB010000002">
    <property type="protein sequence ID" value="KAJ1208188.1"/>
    <property type="molecule type" value="Genomic_DNA"/>
</dbReference>
<reference evidence="1" key="1">
    <citation type="journal article" date="2022" name="bioRxiv">
        <title>Sequencing and chromosome-scale assembly of the giantPleurodeles waltlgenome.</title>
        <authorList>
            <person name="Brown T."/>
            <person name="Elewa A."/>
            <person name="Iarovenko S."/>
            <person name="Subramanian E."/>
            <person name="Araus A.J."/>
            <person name="Petzold A."/>
            <person name="Susuki M."/>
            <person name="Suzuki K.-i.T."/>
            <person name="Hayashi T."/>
            <person name="Toyoda A."/>
            <person name="Oliveira C."/>
            <person name="Osipova E."/>
            <person name="Leigh N.D."/>
            <person name="Simon A."/>
            <person name="Yun M.H."/>
        </authorList>
    </citation>
    <scope>NUCLEOTIDE SEQUENCE</scope>
    <source>
        <strain evidence="1">20211129_DDA</strain>
        <tissue evidence="1">Liver</tissue>
    </source>
</reference>
<keyword evidence="2" id="KW-1185">Reference proteome</keyword>
<dbReference type="AlphaFoldDB" id="A0AAV7W2K8"/>
<evidence type="ECO:0000313" key="1">
    <source>
        <dbReference type="EMBL" id="KAJ1208188.1"/>
    </source>
</evidence>
<protein>
    <submittedName>
        <fullName evidence="1">Uncharacterized protein</fullName>
    </submittedName>
</protein>
<dbReference type="Proteomes" id="UP001066276">
    <property type="component" value="Chromosome 1_2"/>
</dbReference>